<evidence type="ECO:0000313" key="5">
    <source>
        <dbReference type="Proteomes" id="UP000230423"/>
    </source>
</evidence>
<dbReference type="InterPro" id="IPR000772">
    <property type="entry name" value="Ricin_B_lectin"/>
</dbReference>
<evidence type="ECO:0000313" key="4">
    <source>
        <dbReference type="EMBL" id="PIO65477.1"/>
    </source>
</evidence>
<dbReference type="AlphaFoldDB" id="A0A2G9U5E3"/>
<dbReference type="EMBL" id="KZ348982">
    <property type="protein sequence ID" value="PIO65477.1"/>
    <property type="molecule type" value="Genomic_DNA"/>
</dbReference>
<feature type="non-terminal residue" evidence="4">
    <location>
        <position position="1"/>
    </location>
</feature>
<reference evidence="4 5" key="1">
    <citation type="submission" date="2015-09" db="EMBL/GenBank/DDBJ databases">
        <title>Draft genome of the parasitic nematode Teladorsagia circumcincta isolate WARC Sus (inbred).</title>
        <authorList>
            <person name="Mitreva M."/>
        </authorList>
    </citation>
    <scope>NUCLEOTIDE SEQUENCE [LARGE SCALE GENOMIC DNA]</scope>
    <source>
        <strain evidence="4 5">S</strain>
    </source>
</reference>
<organism evidence="4 5">
    <name type="scientific">Teladorsagia circumcincta</name>
    <name type="common">Brown stomach worm</name>
    <name type="synonym">Ostertagia circumcincta</name>
    <dbReference type="NCBI Taxonomy" id="45464"/>
    <lineage>
        <taxon>Eukaryota</taxon>
        <taxon>Metazoa</taxon>
        <taxon>Ecdysozoa</taxon>
        <taxon>Nematoda</taxon>
        <taxon>Chromadorea</taxon>
        <taxon>Rhabditida</taxon>
        <taxon>Rhabditina</taxon>
        <taxon>Rhabditomorpha</taxon>
        <taxon>Strongyloidea</taxon>
        <taxon>Trichostrongylidae</taxon>
        <taxon>Teladorsagia</taxon>
    </lineage>
</organism>
<feature type="domain" description="Ricin B lectin" evidence="3">
    <location>
        <begin position="58"/>
        <end position="117"/>
    </location>
</feature>
<dbReference type="Pfam" id="PF00652">
    <property type="entry name" value="Ricin_B_lectin"/>
    <property type="match status" value="1"/>
</dbReference>
<proteinExistence type="predicted"/>
<dbReference type="OrthoDB" id="5988548at2759"/>
<dbReference type="Proteomes" id="UP000230423">
    <property type="component" value="Unassembled WGS sequence"/>
</dbReference>
<gene>
    <name evidence="4" type="ORF">TELCIR_12850</name>
</gene>
<name>A0A2G9U5E3_TELCI</name>
<keyword evidence="5" id="KW-1185">Reference proteome</keyword>
<evidence type="ECO:0000256" key="2">
    <source>
        <dbReference type="ARBA" id="ARBA00023211"/>
    </source>
</evidence>
<sequence length="159" mass="17597">YLENIYPELLPGNIPEKFDIVKTPVQNGKKFQIRLANSTFCLTAESTNGRIARGNRVEMANEFRPMGSSRLCLDSLKGVSLLKCHNQRAHQDWQVTKEGKFYNKAMGKCIKADAELLSLAVLQFCSLASKFVVEEVTVTTCAAGPNQKPSEALSQNTEA</sequence>
<dbReference type="SUPFAM" id="SSF50370">
    <property type="entry name" value="Ricin B-like lectins"/>
    <property type="match status" value="1"/>
</dbReference>
<evidence type="ECO:0000259" key="3">
    <source>
        <dbReference type="Pfam" id="PF00652"/>
    </source>
</evidence>
<dbReference type="InterPro" id="IPR035992">
    <property type="entry name" value="Ricin_B-like_lectins"/>
</dbReference>
<dbReference type="Gene3D" id="2.80.10.50">
    <property type="match status" value="1"/>
</dbReference>
<accession>A0A2G9U5E3</accession>
<keyword evidence="2" id="KW-0464">Manganese</keyword>
<comment type="cofactor">
    <cofactor evidence="1">
        <name>Mn(2+)</name>
        <dbReference type="ChEBI" id="CHEBI:29035"/>
    </cofactor>
</comment>
<protein>
    <recommendedName>
        <fullName evidence="3">Ricin B lectin domain-containing protein</fullName>
    </recommendedName>
</protein>
<evidence type="ECO:0000256" key="1">
    <source>
        <dbReference type="ARBA" id="ARBA00001936"/>
    </source>
</evidence>